<protein>
    <submittedName>
        <fullName evidence="2">Uncharacterized protein</fullName>
    </submittedName>
</protein>
<gene>
    <name evidence="2" type="ORF">E0H45_18350</name>
</gene>
<organism evidence="2 3">
    <name type="scientific">Kribbella soli</name>
    <dbReference type="NCBI Taxonomy" id="1124743"/>
    <lineage>
        <taxon>Bacteria</taxon>
        <taxon>Bacillati</taxon>
        <taxon>Actinomycetota</taxon>
        <taxon>Actinomycetes</taxon>
        <taxon>Propionibacteriales</taxon>
        <taxon>Kribbellaceae</taxon>
        <taxon>Kribbella</taxon>
    </lineage>
</organism>
<evidence type="ECO:0000313" key="3">
    <source>
        <dbReference type="Proteomes" id="UP000292346"/>
    </source>
</evidence>
<accession>A0A4R0HGA2</accession>
<dbReference type="OrthoDB" id="5194453at2"/>
<keyword evidence="1" id="KW-1133">Transmembrane helix</keyword>
<feature type="transmembrane region" description="Helical" evidence="1">
    <location>
        <begin position="114"/>
        <end position="130"/>
    </location>
</feature>
<evidence type="ECO:0000256" key="1">
    <source>
        <dbReference type="SAM" id="Phobius"/>
    </source>
</evidence>
<dbReference type="InterPro" id="IPR058068">
    <property type="entry name" value="LIC_13387-like"/>
</dbReference>
<feature type="transmembrane region" description="Helical" evidence="1">
    <location>
        <begin position="57"/>
        <end position="77"/>
    </location>
</feature>
<dbReference type="Proteomes" id="UP000292346">
    <property type="component" value="Unassembled WGS sequence"/>
</dbReference>
<dbReference type="NCBIfam" id="NF047765">
    <property type="entry name" value="LIC_13387_fam"/>
    <property type="match status" value="1"/>
</dbReference>
<dbReference type="RefSeq" id="WP_131338820.1">
    <property type="nucleotide sequence ID" value="NZ_SJJZ01000002.1"/>
</dbReference>
<comment type="caution">
    <text evidence="2">The sequence shown here is derived from an EMBL/GenBank/DDBJ whole genome shotgun (WGS) entry which is preliminary data.</text>
</comment>
<evidence type="ECO:0000313" key="2">
    <source>
        <dbReference type="EMBL" id="TCC07902.1"/>
    </source>
</evidence>
<keyword evidence="1" id="KW-0812">Transmembrane</keyword>
<dbReference type="AlphaFoldDB" id="A0A4R0HGA2"/>
<proteinExistence type="predicted"/>
<keyword evidence="1" id="KW-0472">Membrane</keyword>
<sequence length="143" mass="14861">MNLTAFRVGAVAWGFTGLGHDILEFVLPGDPELAATMRASTIDVGPLQLNAESLSRGVSVAMGLAMIVVGALLWMIADVLRNDPDRLRPFGIIALVATVLALGLAVLWVPGPPLVTFSVATVAFVAAFLLKKPLPASASGSRV</sequence>
<keyword evidence="3" id="KW-1185">Reference proteome</keyword>
<name>A0A4R0HGA2_9ACTN</name>
<feature type="transmembrane region" description="Helical" evidence="1">
    <location>
        <begin position="89"/>
        <end position="108"/>
    </location>
</feature>
<reference evidence="2 3" key="1">
    <citation type="submission" date="2019-02" db="EMBL/GenBank/DDBJ databases">
        <title>Kribbella capetownensis sp. nov. and Kribbella speibonae sp. nov., isolated from soil.</title>
        <authorList>
            <person name="Curtis S.M."/>
            <person name="Norton I."/>
            <person name="Everest G.J."/>
            <person name="Meyers P.R."/>
        </authorList>
    </citation>
    <scope>NUCLEOTIDE SEQUENCE [LARGE SCALE GENOMIC DNA]</scope>
    <source>
        <strain evidence="2 3">KCTC 29219</strain>
    </source>
</reference>
<dbReference type="EMBL" id="SJJZ01000002">
    <property type="protein sequence ID" value="TCC07902.1"/>
    <property type="molecule type" value="Genomic_DNA"/>
</dbReference>